<evidence type="ECO:0000256" key="2">
    <source>
        <dbReference type="ARBA" id="ARBA00022857"/>
    </source>
</evidence>
<proteinExistence type="inferred from homology"/>
<keyword evidence="3" id="KW-0560">Oxidoreductase</keyword>
<evidence type="ECO:0000256" key="1">
    <source>
        <dbReference type="ARBA" id="ARBA00007870"/>
    </source>
</evidence>
<dbReference type="KEGG" id="cre:CHLRE_03g163350v5"/>
<name>A0A2K3DWJ9_CHLRE</name>
<protein>
    <recommendedName>
        <fullName evidence="10">2-dehydropantoate 2-reductase</fullName>
    </recommendedName>
</protein>
<keyword evidence="9" id="KW-1185">Reference proteome</keyword>
<dbReference type="Gene3D" id="1.10.1040.10">
    <property type="entry name" value="N-(1-d-carboxylethyl)-l-norvaline Dehydrogenase, domain 2"/>
    <property type="match status" value="1"/>
</dbReference>
<dbReference type="STRING" id="3055.A0A2K3DWJ9"/>
<feature type="compositionally biased region" description="Basic and acidic residues" evidence="5">
    <location>
        <begin position="587"/>
        <end position="598"/>
    </location>
</feature>
<feature type="compositionally biased region" description="Low complexity" evidence="5">
    <location>
        <begin position="436"/>
        <end position="447"/>
    </location>
</feature>
<dbReference type="InParanoid" id="A0A2K3DWJ9"/>
<feature type="compositionally biased region" description="Polar residues" evidence="5">
    <location>
        <begin position="97"/>
        <end position="110"/>
    </location>
</feature>
<dbReference type="SUPFAM" id="SSF51735">
    <property type="entry name" value="NAD(P)-binding Rossmann-fold domains"/>
    <property type="match status" value="1"/>
</dbReference>
<dbReference type="Pfam" id="PF02558">
    <property type="entry name" value="ApbA"/>
    <property type="match status" value="2"/>
</dbReference>
<dbReference type="GO" id="GO:0008677">
    <property type="term" value="F:2-dehydropantoate 2-reductase activity"/>
    <property type="evidence" value="ECO:0000318"/>
    <property type="project" value="GO_Central"/>
</dbReference>
<comment type="similarity">
    <text evidence="1">Belongs to the ketopantoate reductase family.</text>
</comment>
<feature type="region of interest" description="Disordered" evidence="5">
    <location>
        <begin position="584"/>
        <end position="605"/>
    </location>
</feature>
<feature type="region of interest" description="Disordered" evidence="5">
    <location>
        <begin position="361"/>
        <end position="380"/>
    </location>
</feature>
<dbReference type="Gene3D" id="3.40.50.720">
    <property type="entry name" value="NAD(P)-binding Rossmann-like Domain"/>
    <property type="match status" value="1"/>
</dbReference>
<feature type="domain" description="Ketopantoate reductase C-terminal" evidence="7">
    <location>
        <begin position="494"/>
        <end position="686"/>
    </location>
</feature>
<dbReference type="InterPro" id="IPR036291">
    <property type="entry name" value="NAD(P)-bd_dom_sf"/>
</dbReference>
<evidence type="ECO:0000256" key="4">
    <source>
        <dbReference type="SAM" id="Coils"/>
    </source>
</evidence>
<keyword evidence="2" id="KW-0521">NADP</keyword>
<dbReference type="InterPro" id="IPR013752">
    <property type="entry name" value="KPA_reductase"/>
</dbReference>
<evidence type="ECO:0000256" key="5">
    <source>
        <dbReference type="SAM" id="MobiDB-lite"/>
    </source>
</evidence>
<evidence type="ECO:0000313" key="9">
    <source>
        <dbReference type="Proteomes" id="UP000006906"/>
    </source>
</evidence>
<dbReference type="Proteomes" id="UP000006906">
    <property type="component" value="Chromosome 3"/>
</dbReference>
<dbReference type="PANTHER" id="PTHR43765:SF2">
    <property type="entry name" value="2-DEHYDROPANTOATE 2-REDUCTASE"/>
    <property type="match status" value="1"/>
</dbReference>
<accession>A0A2K3DWJ9</accession>
<evidence type="ECO:0000256" key="3">
    <source>
        <dbReference type="ARBA" id="ARBA00023002"/>
    </source>
</evidence>
<dbReference type="InterPro" id="IPR050838">
    <property type="entry name" value="Ketopantoate_reductase"/>
</dbReference>
<evidence type="ECO:0000259" key="7">
    <source>
        <dbReference type="Pfam" id="PF08546"/>
    </source>
</evidence>
<evidence type="ECO:0000313" key="8">
    <source>
        <dbReference type="EMBL" id="PNW84904.1"/>
    </source>
</evidence>
<evidence type="ECO:0000259" key="6">
    <source>
        <dbReference type="Pfam" id="PF02558"/>
    </source>
</evidence>
<organism evidence="8 9">
    <name type="scientific">Chlamydomonas reinhardtii</name>
    <name type="common">Chlamydomonas smithii</name>
    <dbReference type="NCBI Taxonomy" id="3055"/>
    <lineage>
        <taxon>Eukaryota</taxon>
        <taxon>Viridiplantae</taxon>
        <taxon>Chlorophyta</taxon>
        <taxon>core chlorophytes</taxon>
        <taxon>Chlorophyceae</taxon>
        <taxon>CS clade</taxon>
        <taxon>Chlamydomonadales</taxon>
        <taxon>Chlamydomonadaceae</taxon>
        <taxon>Chlamydomonas</taxon>
    </lineage>
</organism>
<gene>
    <name evidence="8" type="ORF">CHLRE_03g163350v5</name>
</gene>
<dbReference type="GO" id="GO:0005737">
    <property type="term" value="C:cytoplasm"/>
    <property type="evidence" value="ECO:0000318"/>
    <property type="project" value="GO_Central"/>
</dbReference>
<dbReference type="EMBL" id="CM008964">
    <property type="protein sequence ID" value="PNW84904.1"/>
    <property type="molecule type" value="Genomic_DNA"/>
</dbReference>
<dbReference type="InterPro" id="IPR013328">
    <property type="entry name" value="6PGD_dom2"/>
</dbReference>
<dbReference type="InterPro" id="IPR013332">
    <property type="entry name" value="KPR_N"/>
</dbReference>
<dbReference type="SUPFAM" id="SSF48179">
    <property type="entry name" value="6-phosphogluconate dehydrogenase C-terminal domain-like"/>
    <property type="match status" value="1"/>
</dbReference>
<dbReference type="Pfam" id="PF08546">
    <property type="entry name" value="ApbA_C"/>
    <property type="match status" value="1"/>
</dbReference>
<feature type="region of interest" description="Disordered" evidence="5">
    <location>
        <begin position="414"/>
        <end position="447"/>
    </location>
</feature>
<sequence>MIPTAPQSWHVLGAGSVGLLFAFYLRKAGHNVTLILRNEAAIQSFNRYSGSRVHLLERWRQPPASTTCGPPTRATAPPARFQASEPLQAVCLPANPQTSCHKTQHTQHQPAQPRAPGSAASLPALQAAAALLKGAPIQHLVLATKAPDAVPALRAVLPHLAPGARCLLLQNGALAVADELRRELGAQLVLPGPAGPGLLPPAAARRPLGGGADGAEGDAGDTAGVVAGGGGSAPRASAAAGVSTTSSNAAAAARGDVRLYVGSVTHGCYRAAPPVHDGPTVGLGGLLVGSMIWMTAIVIVGAATSPATAFVMTLVAYVATMDNPRGVGERARGIVHAGRGAVTLGPLRPLLAALDAPAGLGGGSSGSSSGSSNAPNSSEVCGGAYSTSEVADDAAFIAQLAAAVPELAIRAAAVPPAPPPQGATSASTPPSPAPTTPASATPATEAAVVATATATRDANAAAGVAQQQQQQQQASATAAEAEAEAAAAAQALLRELHLKLAVNAAINPLGALLGARNGQLAAGGASRRLMRAVCGELVAVFGAAAFGLDECAGAGGAAAAAAGGAGAGAGETLAAVRENGEAVAGEEGQRQLVEERQPQRQQPQQQQQQLECNDWAAERLFAKVCAVAEATAGNRCSMLADVEAGRRTEVDYLTGWVLAAAAARGLDPAGVAPTNCTLYELVKAKEEVV</sequence>
<dbReference type="Gramene" id="PNW84904">
    <property type="protein sequence ID" value="PNW84904"/>
    <property type="gene ID" value="CHLRE_03g163350v5"/>
</dbReference>
<reference evidence="8 9" key="1">
    <citation type="journal article" date="2007" name="Science">
        <title>The Chlamydomonas genome reveals the evolution of key animal and plant functions.</title>
        <authorList>
            <person name="Merchant S.S."/>
            <person name="Prochnik S.E."/>
            <person name="Vallon O."/>
            <person name="Harris E.H."/>
            <person name="Karpowicz S.J."/>
            <person name="Witman G.B."/>
            <person name="Terry A."/>
            <person name="Salamov A."/>
            <person name="Fritz-Laylin L.K."/>
            <person name="Marechal-Drouard L."/>
            <person name="Marshall W.F."/>
            <person name="Qu L.H."/>
            <person name="Nelson D.R."/>
            <person name="Sanderfoot A.A."/>
            <person name="Spalding M.H."/>
            <person name="Kapitonov V.V."/>
            <person name="Ren Q."/>
            <person name="Ferris P."/>
            <person name="Lindquist E."/>
            <person name="Shapiro H."/>
            <person name="Lucas S.M."/>
            <person name="Grimwood J."/>
            <person name="Schmutz J."/>
            <person name="Cardol P."/>
            <person name="Cerutti H."/>
            <person name="Chanfreau G."/>
            <person name="Chen C.L."/>
            <person name="Cognat V."/>
            <person name="Croft M.T."/>
            <person name="Dent R."/>
            <person name="Dutcher S."/>
            <person name="Fernandez E."/>
            <person name="Fukuzawa H."/>
            <person name="Gonzalez-Ballester D."/>
            <person name="Gonzalez-Halphen D."/>
            <person name="Hallmann A."/>
            <person name="Hanikenne M."/>
            <person name="Hippler M."/>
            <person name="Inwood W."/>
            <person name="Jabbari K."/>
            <person name="Kalanon M."/>
            <person name="Kuras R."/>
            <person name="Lefebvre P.A."/>
            <person name="Lemaire S.D."/>
            <person name="Lobanov A.V."/>
            <person name="Lohr M."/>
            <person name="Manuell A."/>
            <person name="Meier I."/>
            <person name="Mets L."/>
            <person name="Mittag M."/>
            <person name="Mittelmeier T."/>
            <person name="Moroney J.V."/>
            <person name="Moseley J."/>
            <person name="Napoli C."/>
            <person name="Nedelcu A.M."/>
            <person name="Niyogi K."/>
            <person name="Novoselov S.V."/>
            <person name="Paulsen I.T."/>
            <person name="Pazour G."/>
            <person name="Purton S."/>
            <person name="Ral J.P."/>
            <person name="Riano-Pachon D.M."/>
            <person name="Riekhof W."/>
            <person name="Rymarquis L."/>
            <person name="Schroda M."/>
            <person name="Stern D."/>
            <person name="Umen J."/>
            <person name="Willows R."/>
            <person name="Wilson N."/>
            <person name="Zimmer S.L."/>
            <person name="Allmer J."/>
            <person name="Balk J."/>
            <person name="Bisova K."/>
            <person name="Chen C.J."/>
            <person name="Elias M."/>
            <person name="Gendler K."/>
            <person name="Hauser C."/>
            <person name="Lamb M.R."/>
            <person name="Ledford H."/>
            <person name="Long J.C."/>
            <person name="Minagawa J."/>
            <person name="Page M.D."/>
            <person name="Pan J."/>
            <person name="Pootakham W."/>
            <person name="Roje S."/>
            <person name="Rose A."/>
            <person name="Stahlberg E."/>
            <person name="Terauchi A.M."/>
            <person name="Yang P."/>
            <person name="Ball S."/>
            <person name="Bowler C."/>
            <person name="Dieckmann C.L."/>
            <person name="Gladyshev V.N."/>
            <person name="Green P."/>
            <person name="Jorgensen R."/>
            <person name="Mayfield S."/>
            <person name="Mueller-Roeber B."/>
            <person name="Rajamani S."/>
            <person name="Sayre R.T."/>
            <person name="Brokstein P."/>
            <person name="Dubchak I."/>
            <person name="Goodstein D."/>
            <person name="Hornick L."/>
            <person name="Huang Y.W."/>
            <person name="Jhaveri J."/>
            <person name="Luo Y."/>
            <person name="Martinez D."/>
            <person name="Ngau W.C."/>
            <person name="Otillar B."/>
            <person name="Poliakov A."/>
            <person name="Porter A."/>
            <person name="Szajkowski L."/>
            <person name="Werner G."/>
            <person name="Zhou K."/>
            <person name="Grigoriev I.V."/>
            <person name="Rokhsar D.S."/>
            <person name="Grossman A.R."/>
        </authorList>
    </citation>
    <scope>NUCLEOTIDE SEQUENCE [LARGE SCALE GENOMIC DNA]</scope>
    <source>
        <strain evidence="9">CC-503</strain>
    </source>
</reference>
<dbReference type="GeneID" id="66052786"/>
<feature type="coiled-coil region" evidence="4">
    <location>
        <begin position="464"/>
        <end position="491"/>
    </location>
</feature>
<dbReference type="OrthoDB" id="529319at2759"/>
<feature type="compositionally biased region" description="Low complexity" evidence="5">
    <location>
        <begin position="366"/>
        <end position="378"/>
    </location>
</feature>
<dbReference type="PANTHER" id="PTHR43765">
    <property type="entry name" value="2-DEHYDROPANTOATE 2-REDUCTASE-RELATED"/>
    <property type="match status" value="1"/>
</dbReference>
<dbReference type="InterPro" id="IPR008927">
    <property type="entry name" value="6-PGluconate_DH-like_C_sf"/>
</dbReference>
<dbReference type="AlphaFoldDB" id="A0A2K3DWJ9"/>
<dbReference type="ExpressionAtlas" id="A0A2K3DWJ9">
    <property type="expression patterns" value="baseline"/>
</dbReference>
<feature type="domain" description="Ketopantoate reductase N-terminal" evidence="6">
    <location>
        <begin position="9"/>
        <end position="47"/>
    </location>
</feature>
<feature type="region of interest" description="Disordered" evidence="5">
    <location>
        <begin position="200"/>
        <end position="227"/>
    </location>
</feature>
<dbReference type="GO" id="GO:0050661">
    <property type="term" value="F:NADP binding"/>
    <property type="evidence" value="ECO:0000318"/>
    <property type="project" value="GO_Central"/>
</dbReference>
<dbReference type="RefSeq" id="XP_042925870.1">
    <property type="nucleotide sequence ID" value="XM_043060741.1"/>
</dbReference>
<feature type="region of interest" description="Disordered" evidence="5">
    <location>
        <begin position="97"/>
        <end position="118"/>
    </location>
</feature>
<evidence type="ECO:0008006" key="10">
    <source>
        <dbReference type="Google" id="ProtNLM"/>
    </source>
</evidence>
<keyword evidence="4" id="KW-0175">Coiled coil</keyword>
<feature type="domain" description="Ketopantoate reductase N-terminal" evidence="6">
    <location>
        <begin position="124"/>
        <end position="192"/>
    </location>
</feature>